<dbReference type="Pfam" id="PF04816">
    <property type="entry name" value="TrmK"/>
    <property type="match status" value="1"/>
</dbReference>
<keyword evidence="1" id="KW-0808">Transferase</keyword>
<keyword evidence="2" id="KW-1185">Reference proteome</keyword>
<name>A0ABT0M6A9_9BACL</name>
<proteinExistence type="predicted"/>
<evidence type="ECO:0000313" key="2">
    <source>
        <dbReference type="Proteomes" id="UP001203004"/>
    </source>
</evidence>
<dbReference type="SUPFAM" id="SSF53335">
    <property type="entry name" value="S-adenosyl-L-methionine-dependent methyltransferases"/>
    <property type="match status" value="1"/>
</dbReference>
<dbReference type="Gene3D" id="1.10.287.1890">
    <property type="match status" value="1"/>
</dbReference>
<organism evidence="1 2">
    <name type="scientific">Sporolactobacillus mangiferae</name>
    <dbReference type="NCBI Taxonomy" id="2940498"/>
    <lineage>
        <taxon>Bacteria</taxon>
        <taxon>Bacillati</taxon>
        <taxon>Bacillota</taxon>
        <taxon>Bacilli</taxon>
        <taxon>Bacillales</taxon>
        <taxon>Sporolactobacillaceae</taxon>
        <taxon>Sporolactobacillus</taxon>
    </lineage>
</organism>
<accession>A0ABT0M6A9</accession>
<protein>
    <submittedName>
        <fullName evidence="1">Class I SAM-dependent methyltransferase</fullName>
    </submittedName>
</protein>
<dbReference type="RefSeq" id="WP_249094564.1">
    <property type="nucleotide sequence ID" value="NZ_JAMAST010000001.1"/>
</dbReference>
<gene>
    <name evidence="1" type="ORF">M3N64_00350</name>
</gene>
<comment type="caution">
    <text evidence="1">The sequence shown here is derived from an EMBL/GenBank/DDBJ whole genome shotgun (WGS) entry which is preliminary data.</text>
</comment>
<dbReference type="PANTHER" id="PTHR38451">
    <property type="entry name" value="TRNA (ADENINE(22)-N(1))-METHYLTRANSFERASE"/>
    <property type="match status" value="1"/>
</dbReference>
<keyword evidence="1" id="KW-0489">Methyltransferase</keyword>
<dbReference type="EMBL" id="JAMAST010000001">
    <property type="protein sequence ID" value="MCL1630402.1"/>
    <property type="molecule type" value="Genomic_DNA"/>
</dbReference>
<dbReference type="Gene3D" id="3.40.50.150">
    <property type="entry name" value="Vaccinia Virus protein VP39"/>
    <property type="match status" value="1"/>
</dbReference>
<dbReference type="PANTHER" id="PTHR38451:SF1">
    <property type="entry name" value="TRNA (ADENINE(22)-N(1))-METHYLTRANSFERASE"/>
    <property type="match status" value="1"/>
</dbReference>
<dbReference type="InterPro" id="IPR029063">
    <property type="entry name" value="SAM-dependent_MTases_sf"/>
</dbReference>
<dbReference type="InterPro" id="IPR006901">
    <property type="entry name" value="TrmK"/>
</dbReference>
<dbReference type="GO" id="GO:0008168">
    <property type="term" value="F:methyltransferase activity"/>
    <property type="evidence" value="ECO:0007669"/>
    <property type="project" value="UniProtKB-KW"/>
</dbReference>
<dbReference type="GO" id="GO:0032259">
    <property type="term" value="P:methylation"/>
    <property type="evidence" value="ECO:0007669"/>
    <property type="project" value="UniProtKB-KW"/>
</dbReference>
<sequence length="285" mass="32145">MTTYILIYFESVINNFDDLSSELGFSLVCVTITLNLDEKTGIVIMKTMHLSPRLNAVLHMLPKGKCLADIGSDHAHLPCRAIQEGLCETAIAGEVRVGPYRQSVDNIETLGFSHCIDVRLGDGLDVLHPDEADTIVIAGMGGELIADILERGREKLGTTTTLILQPNIREPRVREWLSQNGWSIIDETIVEETPHFYEIIRAEQCPDWQKLSDLELQFGPILSKKKQTAFVKKWRRREHSLAAILIALKHAEQTDSVRKKTAECEKEWTMIQYCLTVETDQEGSD</sequence>
<evidence type="ECO:0000313" key="1">
    <source>
        <dbReference type="EMBL" id="MCL1630402.1"/>
    </source>
</evidence>
<reference evidence="1 2" key="1">
    <citation type="submission" date="2022-05" db="EMBL/GenBank/DDBJ databases">
        <title>Sporolactobacillus sp nov CPB3-1, isolated from tree bark (Mangifera indica L.).</title>
        <authorList>
            <person name="Phuengjayaem S."/>
            <person name="Tanasupawat S."/>
        </authorList>
    </citation>
    <scope>NUCLEOTIDE SEQUENCE [LARGE SCALE GENOMIC DNA]</scope>
    <source>
        <strain evidence="1 2">CPB3-1</strain>
    </source>
</reference>
<dbReference type="Proteomes" id="UP001203004">
    <property type="component" value="Unassembled WGS sequence"/>
</dbReference>